<keyword evidence="4" id="KW-0720">Serine protease</keyword>
<dbReference type="Pfam" id="PF00082">
    <property type="entry name" value="Peptidase_S8"/>
    <property type="match status" value="1"/>
</dbReference>
<dbReference type="InterPro" id="IPR000209">
    <property type="entry name" value="Peptidase_S8/S53_dom"/>
</dbReference>
<evidence type="ECO:0000256" key="3">
    <source>
        <dbReference type="ARBA" id="ARBA00022801"/>
    </source>
</evidence>
<evidence type="ECO:0000256" key="1">
    <source>
        <dbReference type="ARBA" id="ARBA00011073"/>
    </source>
</evidence>
<dbReference type="PROSITE" id="PS51892">
    <property type="entry name" value="SUBTILASE"/>
    <property type="match status" value="1"/>
</dbReference>
<keyword evidence="3" id="KW-0378">Hydrolase</keyword>
<evidence type="ECO:0000313" key="8">
    <source>
        <dbReference type="Proteomes" id="UP000195442"/>
    </source>
</evidence>
<evidence type="ECO:0000313" key="7">
    <source>
        <dbReference type="EMBL" id="SJM90849.1"/>
    </source>
</evidence>
<evidence type="ECO:0000256" key="4">
    <source>
        <dbReference type="ARBA" id="ARBA00022825"/>
    </source>
</evidence>
<dbReference type="GO" id="GO:0004252">
    <property type="term" value="F:serine-type endopeptidase activity"/>
    <property type="evidence" value="ECO:0007669"/>
    <property type="project" value="InterPro"/>
</dbReference>
<accession>A0A1R4H3P7</accession>
<evidence type="ECO:0000256" key="2">
    <source>
        <dbReference type="ARBA" id="ARBA00022670"/>
    </source>
</evidence>
<keyword evidence="2" id="KW-0645">Protease</keyword>
<dbReference type="InterPro" id="IPR050131">
    <property type="entry name" value="Peptidase_S8_subtilisin-like"/>
</dbReference>
<evidence type="ECO:0000256" key="5">
    <source>
        <dbReference type="PROSITE-ProRule" id="PRU01240"/>
    </source>
</evidence>
<sequence>MTANQHHIVLVAAALENSPEPGFPASLDFVIPVVSADPKGNTIQPHWKTNQEVIAAPGVEILTTAPGNGYDFLSGSSLAAAHVSGVAALLLQYQPGLEPMMVKSVLKQTGRSKTSNQPEGSPFPILIDACHALAALGAAVDCL</sequence>
<dbReference type="Proteomes" id="UP000195442">
    <property type="component" value="Unassembled WGS sequence"/>
</dbReference>
<proteinExistence type="inferred from homology"/>
<keyword evidence="8" id="KW-1185">Reference proteome</keyword>
<comment type="caution">
    <text evidence="5">Lacks conserved residue(s) required for the propagation of feature annotation.</text>
</comment>
<dbReference type="PANTHER" id="PTHR43806:SF11">
    <property type="entry name" value="CEREVISIN-RELATED"/>
    <property type="match status" value="1"/>
</dbReference>
<name>A0A1R4H3P7_9GAMM</name>
<comment type="similarity">
    <text evidence="1 5">Belongs to the peptidase S8 family.</text>
</comment>
<dbReference type="SUPFAM" id="SSF52743">
    <property type="entry name" value="Subtilisin-like"/>
    <property type="match status" value="1"/>
</dbReference>
<dbReference type="Gene3D" id="3.40.50.200">
    <property type="entry name" value="Peptidase S8/S53 domain"/>
    <property type="match status" value="1"/>
</dbReference>
<dbReference type="GO" id="GO:0006508">
    <property type="term" value="P:proteolysis"/>
    <property type="evidence" value="ECO:0007669"/>
    <property type="project" value="UniProtKB-KW"/>
</dbReference>
<gene>
    <name evidence="7" type="ORF">CRENPOLYSF2_1880007</name>
</gene>
<dbReference type="InterPro" id="IPR036852">
    <property type="entry name" value="Peptidase_S8/S53_dom_sf"/>
</dbReference>
<feature type="domain" description="Peptidase S8/S53" evidence="6">
    <location>
        <begin position="3"/>
        <end position="113"/>
    </location>
</feature>
<evidence type="ECO:0000259" key="6">
    <source>
        <dbReference type="Pfam" id="PF00082"/>
    </source>
</evidence>
<dbReference type="EMBL" id="FUKJ01000099">
    <property type="protein sequence ID" value="SJM90849.1"/>
    <property type="molecule type" value="Genomic_DNA"/>
</dbReference>
<dbReference type="AlphaFoldDB" id="A0A1R4H3P7"/>
<organism evidence="7 8">
    <name type="scientific">Crenothrix polyspora</name>
    <dbReference type="NCBI Taxonomy" id="360316"/>
    <lineage>
        <taxon>Bacteria</taxon>
        <taxon>Pseudomonadati</taxon>
        <taxon>Pseudomonadota</taxon>
        <taxon>Gammaproteobacteria</taxon>
        <taxon>Methylococcales</taxon>
        <taxon>Crenotrichaceae</taxon>
        <taxon>Crenothrix</taxon>
    </lineage>
</organism>
<protein>
    <recommendedName>
        <fullName evidence="6">Peptidase S8/S53 domain-containing protein</fullName>
    </recommendedName>
</protein>
<dbReference type="PANTHER" id="PTHR43806">
    <property type="entry name" value="PEPTIDASE S8"/>
    <property type="match status" value="1"/>
</dbReference>
<reference evidence="8" key="1">
    <citation type="submission" date="2017-02" db="EMBL/GenBank/DDBJ databases">
        <authorList>
            <person name="Daims H."/>
        </authorList>
    </citation>
    <scope>NUCLEOTIDE SEQUENCE [LARGE SCALE GENOMIC DNA]</scope>
</reference>